<evidence type="ECO:0000313" key="3">
    <source>
        <dbReference type="Proteomes" id="UP000053676"/>
    </source>
</evidence>
<dbReference type="EMBL" id="KI660257">
    <property type="protein sequence ID" value="ETN75990.1"/>
    <property type="molecule type" value="Genomic_DNA"/>
</dbReference>
<evidence type="ECO:0000256" key="1">
    <source>
        <dbReference type="SAM" id="MobiDB-lite"/>
    </source>
</evidence>
<gene>
    <name evidence="2" type="ORF">NECAME_11986</name>
</gene>
<name>W2T1W7_NECAM</name>
<dbReference type="KEGG" id="nai:NECAME_11986"/>
<accession>W2T1W7</accession>
<evidence type="ECO:0000313" key="2">
    <source>
        <dbReference type="EMBL" id="ETN75990.1"/>
    </source>
</evidence>
<dbReference type="Proteomes" id="UP000053676">
    <property type="component" value="Unassembled WGS sequence"/>
</dbReference>
<reference evidence="3" key="1">
    <citation type="journal article" date="2014" name="Nat. Genet.">
        <title>Genome of the human hookworm Necator americanus.</title>
        <authorList>
            <person name="Tang Y.T."/>
            <person name="Gao X."/>
            <person name="Rosa B.A."/>
            <person name="Abubucker S."/>
            <person name="Hallsworth-Pepin K."/>
            <person name="Martin J."/>
            <person name="Tyagi R."/>
            <person name="Heizer E."/>
            <person name="Zhang X."/>
            <person name="Bhonagiri-Palsikar V."/>
            <person name="Minx P."/>
            <person name="Warren W.C."/>
            <person name="Wang Q."/>
            <person name="Zhan B."/>
            <person name="Hotez P.J."/>
            <person name="Sternberg P.W."/>
            <person name="Dougall A."/>
            <person name="Gaze S.T."/>
            <person name="Mulvenna J."/>
            <person name="Sotillo J."/>
            <person name="Ranganathan S."/>
            <person name="Rabelo E.M."/>
            <person name="Wilson R.K."/>
            <person name="Felgner P.L."/>
            <person name="Bethony J."/>
            <person name="Hawdon J.M."/>
            <person name="Gasser R.B."/>
            <person name="Loukas A."/>
            <person name="Mitreva M."/>
        </authorList>
    </citation>
    <scope>NUCLEOTIDE SEQUENCE [LARGE SCALE GENOMIC DNA]</scope>
</reference>
<keyword evidence="3" id="KW-1185">Reference proteome</keyword>
<feature type="region of interest" description="Disordered" evidence="1">
    <location>
        <begin position="1"/>
        <end position="30"/>
    </location>
</feature>
<sequence>MTKLGVHGEGPEEKEKEKSETGETVKVDPKYDYDTGSRTFTVSPSSVRVLLQVFTVLQPTKLGTKLLSK</sequence>
<proteinExistence type="predicted"/>
<organism evidence="2 3">
    <name type="scientific">Necator americanus</name>
    <name type="common">Human hookworm</name>
    <dbReference type="NCBI Taxonomy" id="51031"/>
    <lineage>
        <taxon>Eukaryota</taxon>
        <taxon>Metazoa</taxon>
        <taxon>Ecdysozoa</taxon>
        <taxon>Nematoda</taxon>
        <taxon>Chromadorea</taxon>
        <taxon>Rhabditida</taxon>
        <taxon>Rhabditina</taxon>
        <taxon>Rhabditomorpha</taxon>
        <taxon>Strongyloidea</taxon>
        <taxon>Ancylostomatidae</taxon>
        <taxon>Bunostominae</taxon>
        <taxon>Necator</taxon>
    </lineage>
</organism>
<protein>
    <submittedName>
        <fullName evidence="2">Uncharacterized protein</fullName>
    </submittedName>
</protein>
<dbReference type="AlphaFoldDB" id="W2T1W7"/>
<feature type="compositionally biased region" description="Basic and acidic residues" evidence="1">
    <location>
        <begin position="9"/>
        <end position="30"/>
    </location>
</feature>